<dbReference type="PANTHER" id="PTHR45824:SF29">
    <property type="entry name" value="GH16843P"/>
    <property type="match status" value="1"/>
</dbReference>
<dbReference type="EMBL" id="CAICTM010000924">
    <property type="protein sequence ID" value="CAB9518351.1"/>
    <property type="molecule type" value="Genomic_DNA"/>
</dbReference>
<gene>
    <name evidence="3" type="ORF">SEMRO_926_G221040.1</name>
</gene>
<keyword evidence="4" id="KW-1185">Reference proteome</keyword>
<evidence type="ECO:0000259" key="2">
    <source>
        <dbReference type="PROSITE" id="PS50191"/>
    </source>
</evidence>
<dbReference type="InterPro" id="IPR036865">
    <property type="entry name" value="CRAL-TRIO_dom_sf"/>
</dbReference>
<feature type="region of interest" description="Disordered" evidence="1">
    <location>
        <begin position="98"/>
        <end position="121"/>
    </location>
</feature>
<dbReference type="AlphaFoldDB" id="A0A9N8HLL6"/>
<proteinExistence type="predicted"/>
<name>A0A9N8HLL6_9STRA</name>
<organism evidence="3 4">
    <name type="scientific">Seminavis robusta</name>
    <dbReference type="NCBI Taxonomy" id="568900"/>
    <lineage>
        <taxon>Eukaryota</taxon>
        <taxon>Sar</taxon>
        <taxon>Stramenopiles</taxon>
        <taxon>Ochrophyta</taxon>
        <taxon>Bacillariophyta</taxon>
        <taxon>Bacillariophyceae</taxon>
        <taxon>Bacillariophycidae</taxon>
        <taxon>Naviculales</taxon>
        <taxon>Naviculaceae</taxon>
        <taxon>Seminavis</taxon>
    </lineage>
</organism>
<dbReference type="OrthoDB" id="1434354at2759"/>
<protein>
    <submittedName>
        <fullName evidence="3">CRAL TRIO domain protein</fullName>
    </submittedName>
</protein>
<dbReference type="Proteomes" id="UP001153069">
    <property type="component" value="Unassembled WGS sequence"/>
</dbReference>
<feature type="compositionally biased region" description="Basic and acidic residues" evidence="1">
    <location>
        <begin position="98"/>
        <end position="110"/>
    </location>
</feature>
<dbReference type="SUPFAM" id="SSF52087">
    <property type="entry name" value="CRAL/TRIO domain"/>
    <property type="match status" value="1"/>
</dbReference>
<dbReference type="PANTHER" id="PTHR45824">
    <property type="entry name" value="GH16843P"/>
    <property type="match status" value="1"/>
</dbReference>
<sequence length="316" mass="36638">MCRPDETEEGVIPEDDHLQYMLGCLSDEELEIAARTSYQYAKEGGNEEVRDKHAMAMARRYLKSKKNVDKALDYMKATIQFRSDMKIDRLRTVFDGKDLGHHQDEEKTPTSDDEDVDSNPNVDTEKFASQLESRLSSKKNFVMGYDKEGRATFHFIPRCTQHHDLEWTMLESIYTMERAIACSERRRGDGSINAMIDCAGLKQWAHTPPMNVGKYFLKTLRRHYIGHIQKIFILDAPLGFAWLWKILSPFVGTATRNKIVFLSGTDEKMSYLSGPQCYYEESEAAPWMLESGKKDRELDMQEYLYRTPFDRAFDDA</sequence>
<accession>A0A9N8HLL6</accession>
<dbReference type="Pfam" id="PF00650">
    <property type="entry name" value="CRAL_TRIO"/>
    <property type="match status" value="1"/>
</dbReference>
<dbReference type="Gene3D" id="3.40.525.10">
    <property type="entry name" value="CRAL-TRIO lipid binding domain"/>
    <property type="match status" value="1"/>
</dbReference>
<evidence type="ECO:0000313" key="3">
    <source>
        <dbReference type="EMBL" id="CAB9518351.1"/>
    </source>
</evidence>
<dbReference type="CDD" id="cd00170">
    <property type="entry name" value="SEC14"/>
    <property type="match status" value="1"/>
</dbReference>
<evidence type="ECO:0000256" key="1">
    <source>
        <dbReference type="SAM" id="MobiDB-lite"/>
    </source>
</evidence>
<feature type="domain" description="CRAL-TRIO" evidence="2">
    <location>
        <begin position="130"/>
        <end position="297"/>
    </location>
</feature>
<reference evidence="3" key="1">
    <citation type="submission" date="2020-06" db="EMBL/GenBank/DDBJ databases">
        <authorList>
            <consortium name="Plant Systems Biology data submission"/>
        </authorList>
    </citation>
    <scope>NUCLEOTIDE SEQUENCE</scope>
    <source>
        <strain evidence="3">D6</strain>
    </source>
</reference>
<dbReference type="InterPro" id="IPR001251">
    <property type="entry name" value="CRAL-TRIO_dom"/>
</dbReference>
<dbReference type="InterPro" id="IPR052578">
    <property type="entry name" value="PI_Transfer_CRAL-TRIO"/>
</dbReference>
<comment type="caution">
    <text evidence="3">The sequence shown here is derived from an EMBL/GenBank/DDBJ whole genome shotgun (WGS) entry which is preliminary data.</text>
</comment>
<dbReference type="PROSITE" id="PS50191">
    <property type="entry name" value="CRAL_TRIO"/>
    <property type="match status" value="1"/>
</dbReference>
<evidence type="ECO:0000313" key="4">
    <source>
        <dbReference type="Proteomes" id="UP001153069"/>
    </source>
</evidence>
<dbReference type="GO" id="GO:0008526">
    <property type="term" value="F:phosphatidylinositol transfer activity"/>
    <property type="evidence" value="ECO:0007669"/>
    <property type="project" value="TreeGrafter"/>
</dbReference>